<dbReference type="InterPro" id="IPR029063">
    <property type="entry name" value="SAM-dependent_MTases_sf"/>
</dbReference>
<proteinExistence type="predicted"/>
<sequence>MLPLKLLKKQPLALVQCLKRSNSLKDLQQCVPAAIEASCHEAHDDHGTIGVATSYWKQHHQHEGVLQPAESIEHIIAHVIGKEDCRERCVDDIQLEKLQVLCDNRLKKAPLEYITGEGDESRDVKSIRLSQTIFIPESQTEVLVDLLLKHIAQSCSSVCGVLEIGCGVGAVSVSLVKSCDCGIKVVAIDTNLVACELTRHNAQKLGIDPTKLAVLHATLQDDGVIEVQQNLPGDDESTIDFESEQFDFIVSNPPCTPYSQLADWRKENKNIRDAGEDGLRVVRAILLNASTHLKVHGVLLLEIFAAQTKLVESIIEENYASQFKLNHVYVDLKSDKEILEIINRPE</sequence>
<dbReference type="AlphaFoldDB" id="A0ABD2XRT3"/>
<evidence type="ECO:0000313" key="2">
    <source>
        <dbReference type="EMBL" id="KAL3407780.1"/>
    </source>
</evidence>
<dbReference type="CDD" id="cd02440">
    <property type="entry name" value="AdoMet_MTases"/>
    <property type="match status" value="1"/>
</dbReference>
<evidence type="ECO:0000259" key="1">
    <source>
        <dbReference type="Pfam" id="PF05175"/>
    </source>
</evidence>
<gene>
    <name evidence="2" type="ORF">TKK_000037</name>
</gene>
<dbReference type="SUPFAM" id="SSF53335">
    <property type="entry name" value="S-adenosyl-L-methionine-dependent methyltransferases"/>
    <property type="match status" value="1"/>
</dbReference>
<dbReference type="InterPro" id="IPR050320">
    <property type="entry name" value="N5-glutamine_MTase"/>
</dbReference>
<comment type="caution">
    <text evidence="2">The sequence shown here is derived from an EMBL/GenBank/DDBJ whole genome shotgun (WGS) entry which is preliminary data.</text>
</comment>
<dbReference type="Pfam" id="PF05175">
    <property type="entry name" value="MTS"/>
    <property type="match status" value="1"/>
</dbReference>
<organism evidence="2 3">
    <name type="scientific">Trichogramma kaykai</name>
    <dbReference type="NCBI Taxonomy" id="54128"/>
    <lineage>
        <taxon>Eukaryota</taxon>
        <taxon>Metazoa</taxon>
        <taxon>Ecdysozoa</taxon>
        <taxon>Arthropoda</taxon>
        <taxon>Hexapoda</taxon>
        <taxon>Insecta</taxon>
        <taxon>Pterygota</taxon>
        <taxon>Neoptera</taxon>
        <taxon>Endopterygota</taxon>
        <taxon>Hymenoptera</taxon>
        <taxon>Apocrita</taxon>
        <taxon>Proctotrupomorpha</taxon>
        <taxon>Chalcidoidea</taxon>
        <taxon>Trichogrammatidae</taxon>
        <taxon>Trichogramma</taxon>
    </lineage>
</organism>
<dbReference type="PANTHER" id="PTHR18895">
    <property type="entry name" value="HEMK METHYLTRANSFERASE"/>
    <property type="match status" value="1"/>
</dbReference>
<keyword evidence="3" id="KW-1185">Reference proteome</keyword>
<dbReference type="PANTHER" id="PTHR18895:SF74">
    <property type="entry name" value="MTRF1L RELEASE FACTOR GLUTAMINE METHYLTRANSFERASE"/>
    <property type="match status" value="1"/>
</dbReference>
<protein>
    <recommendedName>
        <fullName evidence="1">Methyltransferase small domain-containing protein</fullName>
    </recommendedName>
</protein>
<dbReference type="Proteomes" id="UP001627154">
    <property type="component" value="Unassembled WGS sequence"/>
</dbReference>
<reference evidence="2 3" key="1">
    <citation type="journal article" date="2024" name="bioRxiv">
        <title>A reference genome for Trichogramma kaykai: A tiny desert-dwelling parasitoid wasp with competing sex-ratio distorters.</title>
        <authorList>
            <person name="Culotta J."/>
            <person name="Lindsey A.R."/>
        </authorList>
    </citation>
    <scope>NUCLEOTIDE SEQUENCE [LARGE SCALE GENOMIC DNA]</scope>
    <source>
        <strain evidence="2 3">KSX58</strain>
    </source>
</reference>
<name>A0ABD2XRT3_9HYME</name>
<feature type="domain" description="Methyltransferase small" evidence="1">
    <location>
        <begin position="145"/>
        <end position="259"/>
    </location>
</feature>
<dbReference type="InterPro" id="IPR007848">
    <property type="entry name" value="Small_mtfrase_dom"/>
</dbReference>
<accession>A0ABD2XRT3</accession>
<dbReference type="EMBL" id="JBJJXI010000002">
    <property type="protein sequence ID" value="KAL3407780.1"/>
    <property type="molecule type" value="Genomic_DNA"/>
</dbReference>
<evidence type="ECO:0000313" key="3">
    <source>
        <dbReference type="Proteomes" id="UP001627154"/>
    </source>
</evidence>
<dbReference type="Gene3D" id="3.40.50.150">
    <property type="entry name" value="Vaccinia Virus protein VP39"/>
    <property type="match status" value="1"/>
</dbReference>